<dbReference type="InterPro" id="IPR025691">
    <property type="entry name" value="GspL_pp_dom"/>
</dbReference>
<comment type="similarity">
    <text evidence="2">Belongs to the GSP L family.</text>
</comment>
<evidence type="ECO:0000256" key="5">
    <source>
        <dbReference type="ARBA" id="ARBA00022519"/>
    </source>
</evidence>
<dbReference type="RefSeq" id="WP_177143912.1">
    <property type="nucleotide sequence ID" value="NZ_JACAPU010000012.1"/>
</dbReference>
<evidence type="ECO:0000256" key="3">
    <source>
        <dbReference type="ARBA" id="ARBA00022448"/>
    </source>
</evidence>
<keyword evidence="5" id="KW-0997">Cell inner membrane</keyword>
<dbReference type="InterPro" id="IPR024230">
    <property type="entry name" value="GspL_cyto_dom"/>
</dbReference>
<evidence type="ECO:0000256" key="7">
    <source>
        <dbReference type="ARBA" id="ARBA00022927"/>
    </source>
</evidence>
<evidence type="ECO:0000313" key="12">
    <source>
        <dbReference type="EMBL" id="NWB46654.1"/>
    </source>
</evidence>
<dbReference type="GO" id="GO:0015627">
    <property type="term" value="C:type II protein secretion system complex"/>
    <property type="evidence" value="ECO:0007669"/>
    <property type="project" value="InterPro"/>
</dbReference>
<dbReference type="Gene3D" id="3.30.420.380">
    <property type="match status" value="1"/>
</dbReference>
<evidence type="ECO:0000259" key="11">
    <source>
        <dbReference type="Pfam" id="PF12693"/>
    </source>
</evidence>
<keyword evidence="7" id="KW-0653">Protein transport</keyword>
<evidence type="ECO:0000256" key="2">
    <source>
        <dbReference type="ARBA" id="ARBA00005318"/>
    </source>
</evidence>
<evidence type="ECO:0000256" key="4">
    <source>
        <dbReference type="ARBA" id="ARBA00022475"/>
    </source>
</evidence>
<dbReference type="SUPFAM" id="SSF53067">
    <property type="entry name" value="Actin-like ATPase domain"/>
    <property type="match status" value="1"/>
</dbReference>
<gene>
    <name evidence="12" type="ORF">HX829_09120</name>
</gene>
<dbReference type="Pfam" id="PF12693">
    <property type="entry name" value="GspL_C"/>
    <property type="match status" value="1"/>
</dbReference>
<dbReference type="GO" id="GO:0005886">
    <property type="term" value="C:plasma membrane"/>
    <property type="evidence" value="ECO:0007669"/>
    <property type="project" value="UniProtKB-SubCell"/>
</dbReference>
<accession>A0A7Y7WC45</accession>
<comment type="subcellular location">
    <subcellularLocation>
        <location evidence="1">Cell inner membrane</location>
        <topology evidence="1">Single-pass membrane protein</topology>
    </subcellularLocation>
</comment>
<organism evidence="12 13">
    <name type="scientific">Pseudomonas gingeri</name>
    <dbReference type="NCBI Taxonomy" id="117681"/>
    <lineage>
        <taxon>Bacteria</taxon>
        <taxon>Pseudomonadati</taxon>
        <taxon>Pseudomonadota</taxon>
        <taxon>Gammaproteobacteria</taxon>
        <taxon>Pseudomonadales</taxon>
        <taxon>Pseudomonadaceae</taxon>
        <taxon>Pseudomonas</taxon>
    </lineage>
</organism>
<sequence length="385" mass="41174">MTSLRLALLPLETLSLDSPLEFAWLDRQGKLTDRGRSSLAQLGQTYKGAAVECYLHPHDSLLASIELPNLPPARIQAAVGCAAQALILGGCESMHVVHSPRDAEGQVQVAWLQRALLERFGTLLRQSGLKLRGLYPAAYCLPVDATQAPVVSVRDEHLLMRRSQDQAQVHPAVDAALSDLLNSGGVVHWIGASAPDNALVQSLPEDRVWSGKAPSWGLHGAVQPMAGNTGGWGRAVACLVLAVAVWAVGLNLYAARQVEQGQQLKAWMTQRVKQAFPVLPMILNPLQQARQQLALRENGAPGDSGFTRLVQQAGTAMPFMVGSLQTLVFEHGELHLSPLPGTPGGGRDKAWQLSLTQAGVEATAVADGWVLKTTGPQPLAENDSE</sequence>
<protein>
    <submittedName>
        <fullName evidence="12">Type II secretion system protein GspL</fullName>
    </submittedName>
</protein>
<dbReference type="InterPro" id="IPR007812">
    <property type="entry name" value="T2SS_protein-GspL"/>
</dbReference>
<proteinExistence type="inferred from homology"/>
<evidence type="ECO:0000256" key="8">
    <source>
        <dbReference type="ARBA" id="ARBA00022989"/>
    </source>
</evidence>
<dbReference type="EMBL" id="JACAPU010000012">
    <property type="protein sequence ID" value="NWB46654.1"/>
    <property type="molecule type" value="Genomic_DNA"/>
</dbReference>
<dbReference type="GO" id="GO:0009276">
    <property type="term" value="C:Gram-negative-bacterium-type cell wall"/>
    <property type="evidence" value="ECO:0007669"/>
    <property type="project" value="InterPro"/>
</dbReference>
<dbReference type="GO" id="GO:0015628">
    <property type="term" value="P:protein secretion by the type II secretion system"/>
    <property type="evidence" value="ECO:0007669"/>
    <property type="project" value="InterPro"/>
</dbReference>
<keyword evidence="6" id="KW-0812">Transmembrane</keyword>
<comment type="caution">
    <text evidence="12">The sequence shown here is derived from an EMBL/GenBank/DDBJ whole genome shotgun (WGS) entry which is preliminary data.</text>
</comment>
<dbReference type="Pfam" id="PF05134">
    <property type="entry name" value="T2SSL"/>
    <property type="match status" value="1"/>
</dbReference>
<name>A0A7Y7WC45_9PSED</name>
<reference evidence="12 13" key="1">
    <citation type="submission" date="2020-04" db="EMBL/GenBank/DDBJ databases">
        <title>Molecular characterization of pseudomonads from Agaricus bisporus reveal novel blotch 2 pathogens in Western Europe.</title>
        <authorList>
            <person name="Taparia T."/>
            <person name="Krijger M."/>
            <person name="Haynes E."/>
            <person name="Elpinstone J.G."/>
            <person name="Noble R."/>
            <person name="Van Der Wolf J."/>
        </authorList>
    </citation>
    <scope>NUCLEOTIDE SEQUENCE [LARGE SCALE GENOMIC DNA]</scope>
    <source>
        <strain evidence="12 13">F1001</strain>
    </source>
</reference>
<dbReference type="NCBIfam" id="TIGR01709">
    <property type="entry name" value="typeII_sec_gspL"/>
    <property type="match status" value="1"/>
</dbReference>
<dbReference type="AlphaFoldDB" id="A0A7Y7WC45"/>
<evidence type="ECO:0000259" key="10">
    <source>
        <dbReference type="Pfam" id="PF05134"/>
    </source>
</evidence>
<evidence type="ECO:0000256" key="9">
    <source>
        <dbReference type="ARBA" id="ARBA00023136"/>
    </source>
</evidence>
<dbReference type="Proteomes" id="UP000582981">
    <property type="component" value="Unassembled WGS sequence"/>
</dbReference>
<keyword evidence="4" id="KW-1003">Cell membrane</keyword>
<feature type="domain" description="GspL periplasmic" evidence="11">
    <location>
        <begin position="231"/>
        <end position="336"/>
    </location>
</feature>
<dbReference type="InterPro" id="IPR043129">
    <property type="entry name" value="ATPase_NBD"/>
</dbReference>
<keyword evidence="3" id="KW-0813">Transport</keyword>
<keyword evidence="8" id="KW-1133">Transmembrane helix</keyword>
<keyword evidence="9" id="KW-0472">Membrane</keyword>
<evidence type="ECO:0000313" key="13">
    <source>
        <dbReference type="Proteomes" id="UP000582981"/>
    </source>
</evidence>
<evidence type="ECO:0000256" key="1">
    <source>
        <dbReference type="ARBA" id="ARBA00004377"/>
    </source>
</evidence>
<feature type="domain" description="GspL cytoplasmic actin-ATPase-like" evidence="10">
    <location>
        <begin position="37"/>
        <end position="167"/>
    </location>
</feature>
<evidence type="ECO:0000256" key="6">
    <source>
        <dbReference type="ARBA" id="ARBA00022692"/>
    </source>
</evidence>